<evidence type="ECO:0000313" key="12">
    <source>
        <dbReference type="EMBL" id="OWF55282.1"/>
    </source>
</evidence>
<dbReference type="PANTHER" id="PTHR46097">
    <property type="entry name" value="G PROTEIN-COUPLED RECEPTOR KINASE INTERACTING ARFGAP"/>
    <property type="match status" value="1"/>
</dbReference>
<dbReference type="OrthoDB" id="5588096at2759"/>
<dbReference type="AlphaFoldDB" id="A0A210R2V6"/>
<evidence type="ECO:0000256" key="10">
    <source>
        <dbReference type="SAM" id="MobiDB-lite"/>
    </source>
</evidence>
<dbReference type="InterPro" id="IPR037278">
    <property type="entry name" value="ARFGAP/RecO"/>
</dbReference>
<dbReference type="FunFam" id="1.25.40.20:FF:000013">
    <property type="entry name" value="ARF GTPase-activating protein GIT1 isoform 1"/>
    <property type="match status" value="1"/>
</dbReference>
<protein>
    <submittedName>
        <fullName evidence="12">ARF GTPase-activating protein GIT1</fullName>
    </submittedName>
</protein>
<dbReference type="GO" id="GO:0032012">
    <property type="term" value="P:regulation of ARF protein signal transduction"/>
    <property type="evidence" value="ECO:0007669"/>
    <property type="project" value="InterPro"/>
</dbReference>
<dbReference type="GO" id="GO:0036465">
    <property type="term" value="P:synaptic vesicle recycling"/>
    <property type="evidence" value="ECO:0007669"/>
    <property type="project" value="TreeGrafter"/>
</dbReference>
<name>A0A210R2V6_MIZYE</name>
<dbReference type="Pfam" id="PF12205">
    <property type="entry name" value="GIT1_C"/>
    <property type="match status" value="1"/>
</dbReference>
<dbReference type="SMART" id="SM00555">
    <property type="entry name" value="GIT"/>
    <property type="match status" value="2"/>
</dbReference>
<dbReference type="InterPro" id="IPR022018">
    <property type="entry name" value="GIT1_C"/>
</dbReference>
<feature type="region of interest" description="Disordered" evidence="10">
    <location>
        <begin position="509"/>
        <end position="597"/>
    </location>
</feature>
<dbReference type="InterPro" id="IPR002110">
    <property type="entry name" value="Ankyrin_rpt"/>
</dbReference>
<dbReference type="PROSITE" id="PS50297">
    <property type="entry name" value="ANK_REP_REGION"/>
    <property type="match status" value="1"/>
</dbReference>
<keyword evidence="6 7" id="KW-0040">ANK repeat</keyword>
<evidence type="ECO:0000313" key="13">
    <source>
        <dbReference type="Proteomes" id="UP000242188"/>
    </source>
</evidence>
<dbReference type="Gene3D" id="1.20.5.170">
    <property type="match status" value="1"/>
</dbReference>
<feature type="region of interest" description="Disordered" evidence="10">
    <location>
        <begin position="358"/>
        <end position="383"/>
    </location>
</feature>
<evidence type="ECO:0000256" key="2">
    <source>
        <dbReference type="ARBA" id="ARBA00022723"/>
    </source>
</evidence>
<dbReference type="InterPro" id="IPR013724">
    <property type="entry name" value="GIT_SHD"/>
</dbReference>
<dbReference type="GO" id="GO:0031267">
    <property type="term" value="F:small GTPase binding"/>
    <property type="evidence" value="ECO:0007669"/>
    <property type="project" value="TreeGrafter"/>
</dbReference>
<dbReference type="GO" id="GO:0008270">
    <property type="term" value="F:zinc ion binding"/>
    <property type="evidence" value="ECO:0007669"/>
    <property type="project" value="UniProtKB-KW"/>
</dbReference>
<dbReference type="SUPFAM" id="SSF48403">
    <property type="entry name" value="Ankyrin repeat"/>
    <property type="match status" value="1"/>
</dbReference>
<dbReference type="InterPro" id="IPR036770">
    <property type="entry name" value="Ankyrin_rpt-contain_sf"/>
</dbReference>
<dbReference type="EMBL" id="NEDP02000704">
    <property type="protein sequence ID" value="OWF55282.1"/>
    <property type="molecule type" value="Genomic_DNA"/>
</dbReference>
<dbReference type="SMART" id="SM00105">
    <property type="entry name" value="ArfGap"/>
    <property type="match status" value="1"/>
</dbReference>
<dbReference type="InterPro" id="IPR047161">
    <property type="entry name" value="GIT-like"/>
</dbReference>
<sequence length="792" mass="88689">MSRGKVRSVTEVCADCSASDPTWASINRGIFICDECCSVHRSLGRHISQVKSLTKGQWSTTLLAMVQHLASHGANSIWEHSLLDPSQSKHGKKKPTPRDQVHPIKAEFIRSKYQFVQFINKQKDGEVNSIDDLSKQLHSCVRTNNLETCLRLLSKGADPNYFHPEKGNCPLHVAAQSGQPLQGELLVIYGADPGSYDANGKTPIDHARSEGHKDLADRLIECQYELTDRLAYYLCKRKPDHRNGCHFIIPEMADNSLDMSELAKQAKKKLQALPNHLFEELAMDVYDEVDRRENDEHWTATHENASIVSDRQGVPFLPLNPDFSATRNQGRQKLARFNGREFATLVIDILNDAKRRQTGVMSPVQTPKEGGASPLSQRRPPKINSIASDEEPIYDIVASDEDYSSIDNLSIKSTGMRDDRKDWVEETLQPHKPEPIVEGPVSTDDFLQMKKKASNLESQVGQLTRNNKDLQRERDDLTILVQRLTREISILRDHTQQIQQSLHIIPNGYDGQAKQGQDRYQSTVQGQYDSGGSGGEDPFDCGPSERCEGYDPGGHDRPESVEESPRSSTRPQSMFEPRDQQRLSQKSQSKDSLQSAQSLANIHVQEEVQVVASDSSEELQKPVGPDLSHYDCPSSLPLEPSAINHSQEPTLDANANQECEQGATSHDGCVEEDELPTQEEVMKKTERITKNIQELYLSGQEGKHDSFGPCADRIHSAVLDMASLFPQRPQSESVKCALHMLTTSARRLREECLNGHPGDMDPELEIPLKTQQVMQCAFDIARAAKQLVTLFQ</sequence>
<evidence type="ECO:0000256" key="4">
    <source>
        <dbReference type="ARBA" id="ARBA00022771"/>
    </source>
</evidence>
<feature type="compositionally biased region" description="Low complexity" evidence="10">
    <location>
        <begin position="582"/>
        <end position="597"/>
    </location>
</feature>
<evidence type="ECO:0000256" key="9">
    <source>
        <dbReference type="SAM" id="Coils"/>
    </source>
</evidence>
<dbReference type="Gene3D" id="1.10.220.150">
    <property type="entry name" value="Arf GTPase activating protein"/>
    <property type="match status" value="1"/>
</dbReference>
<feature type="region of interest" description="Disordered" evidence="10">
    <location>
        <begin position="611"/>
        <end position="646"/>
    </location>
</feature>
<feature type="repeat" description="ANK" evidence="7">
    <location>
        <begin position="166"/>
        <end position="198"/>
    </location>
</feature>
<dbReference type="PRINTS" id="PR00405">
    <property type="entry name" value="REVINTRACTNG"/>
</dbReference>
<keyword evidence="4 8" id="KW-0863">Zinc-finger</keyword>
<evidence type="ECO:0000256" key="3">
    <source>
        <dbReference type="ARBA" id="ARBA00022737"/>
    </source>
</evidence>
<dbReference type="Proteomes" id="UP000242188">
    <property type="component" value="Unassembled WGS sequence"/>
</dbReference>
<dbReference type="PANTHER" id="PTHR46097:SF3">
    <property type="entry name" value="ARF GTPASE-ACTIVATING PROTEIN GIT"/>
    <property type="match status" value="1"/>
</dbReference>
<dbReference type="PROSITE" id="PS50088">
    <property type="entry name" value="ANK_REPEAT"/>
    <property type="match status" value="1"/>
</dbReference>
<dbReference type="GO" id="GO:0007420">
    <property type="term" value="P:brain development"/>
    <property type="evidence" value="ECO:0007669"/>
    <property type="project" value="InterPro"/>
</dbReference>
<proteinExistence type="predicted"/>
<feature type="compositionally biased region" description="Polar residues" evidence="10">
    <location>
        <begin position="514"/>
        <end position="528"/>
    </location>
</feature>
<dbReference type="GO" id="GO:0098793">
    <property type="term" value="C:presynapse"/>
    <property type="evidence" value="ECO:0007669"/>
    <property type="project" value="GOC"/>
</dbReference>
<keyword evidence="2" id="KW-0479">Metal-binding</keyword>
<keyword evidence="5" id="KW-0862">Zinc</keyword>
<keyword evidence="13" id="KW-1185">Reference proteome</keyword>
<keyword evidence="3" id="KW-0677">Repeat</keyword>
<dbReference type="Gene3D" id="1.25.40.20">
    <property type="entry name" value="Ankyrin repeat-containing domain"/>
    <property type="match status" value="1"/>
</dbReference>
<feature type="coiled-coil region" evidence="9">
    <location>
        <begin position="446"/>
        <end position="487"/>
    </location>
</feature>
<dbReference type="InterPro" id="IPR001164">
    <property type="entry name" value="ArfGAP_dom"/>
</dbReference>
<dbReference type="Pfam" id="PF08518">
    <property type="entry name" value="GIT_SHD"/>
    <property type="match status" value="2"/>
</dbReference>
<dbReference type="CDD" id="cd08833">
    <property type="entry name" value="ArfGap_GIT"/>
    <property type="match status" value="1"/>
</dbReference>
<gene>
    <name evidence="12" type="ORF">KP79_PYT16348</name>
</gene>
<dbReference type="Gene3D" id="1.20.120.330">
    <property type="entry name" value="Nucleotidyltransferases domain 2"/>
    <property type="match status" value="1"/>
</dbReference>
<evidence type="ECO:0000256" key="6">
    <source>
        <dbReference type="ARBA" id="ARBA00023043"/>
    </source>
</evidence>
<reference evidence="12 13" key="1">
    <citation type="journal article" date="2017" name="Nat. Ecol. Evol.">
        <title>Scallop genome provides insights into evolution of bilaterian karyotype and development.</title>
        <authorList>
            <person name="Wang S."/>
            <person name="Zhang J."/>
            <person name="Jiao W."/>
            <person name="Li J."/>
            <person name="Xun X."/>
            <person name="Sun Y."/>
            <person name="Guo X."/>
            <person name="Huan P."/>
            <person name="Dong B."/>
            <person name="Zhang L."/>
            <person name="Hu X."/>
            <person name="Sun X."/>
            <person name="Wang J."/>
            <person name="Zhao C."/>
            <person name="Wang Y."/>
            <person name="Wang D."/>
            <person name="Huang X."/>
            <person name="Wang R."/>
            <person name="Lv J."/>
            <person name="Li Y."/>
            <person name="Zhang Z."/>
            <person name="Liu B."/>
            <person name="Lu W."/>
            <person name="Hui Y."/>
            <person name="Liang J."/>
            <person name="Zhou Z."/>
            <person name="Hou R."/>
            <person name="Li X."/>
            <person name="Liu Y."/>
            <person name="Li H."/>
            <person name="Ning X."/>
            <person name="Lin Y."/>
            <person name="Zhao L."/>
            <person name="Xing Q."/>
            <person name="Dou J."/>
            <person name="Li Y."/>
            <person name="Mao J."/>
            <person name="Guo H."/>
            <person name="Dou H."/>
            <person name="Li T."/>
            <person name="Mu C."/>
            <person name="Jiang W."/>
            <person name="Fu Q."/>
            <person name="Fu X."/>
            <person name="Miao Y."/>
            <person name="Liu J."/>
            <person name="Yu Q."/>
            <person name="Li R."/>
            <person name="Liao H."/>
            <person name="Li X."/>
            <person name="Kong Y."/>
            <person name="Jiang Z."/>
            <person name="Chourrout D."/>
            <person name="Li R."/>
            <person name="Bao Z."/>
        </authorList>
    </citation>
    <scope>NUCLEOTIDE SEQUENCE [LARGE SCALE GENOMIC DNA]</scope>
    <source>
        <strain evidence="12 13">PY_sf001</strain>
    </source>
</reference>
<dbReference type="PROSITE" id="PS50115">
    <property type="entry name" value="ARFGAP"/>
    <property type="match status" value="1"/>
</dbReference>
<dbReference type="GO" id="GO:0005096">
    <property type="term" value="F:GTPase activator activity"/>
    <property type="evidence" value="ECO:0007669"/>
    <property type="project" value="UniProtKB-KW"/>
</dbReference>
<feature type="compositionally biased region" description="Basic and acidic residues" evidence="10">
    <location>
        <begin position="543"/>
        <end position="565"/>
    </location>
</feature>
<accession>A0A210R2V6</accession>
<dbReference type="Pfam" id="PF01412">
    <property type="entry name" value="ArfGap"/>
    <property type="match status" value="1"/>
</dbReference>
<comment type="caution">
    <text evidence="12">The sequence shown here is derived from an EMBL/GenBank/DDBJ whole genome shotgun (WGS) entry which is preliminary data.</text>
</comment>
<dbReference type="GO" id="GO:0008277">
    <property type="term" value="P:regulation of G protein-coupled receptor signaling pathway"/>
    <property type="evidence" value="ECO:0007669"/>
    <property type="project" value="TreeGrafter"/>
</dbReference>
<evidence type="ECO:0000256" key="1">
    <source>
        <dbReference type="ARBA" id="ARBA00022468"/>
    </source>
</evidence>
<evidence type="ECO:0000256" key="7">
    <source>
        <dbReference type="PROSITE-ProRule" id="PRU00023"/>
    </source>
</evidence>
<evidence type="ECO:0000256" key="8">
    <source>
        <dbReference type="PROSITE-ProRule" id="PRU00288"/>
    </source>
</evidence>
<evidence type="ECO:0000259" key="11">
    <source>
        <dbReference type="PROSITE" id="PS50115"/>
    </source>
</evidence>
<dbReference type="STRING" id="6573.A0A210R2V6"/>
<feature type="domain" description="Arf-GAP" evidence="11">
    <location>
        <begin position="1"/>
        <end position="126"/>
    </location>
</feature>
<keyword evidence="9" id="KW-0175">Coiled coil</keyword>
<dbReference type="Pfam" id="PF12796">
    <property type="entry name" value="Ank_2"/>
    <property type="match status" value="1"/>
</dbReference>
<dbReference type="InterPro" id="IPR038508">
    <property type="entry name" value="ArfGAP_dom_sf"/>
</dbReference>
<dbReference type="SMART" id="SM00248">
    <property type="entry name" value="ANK"/>
    <property type="match status" value="3"/>
</dbReference>
<organism evidence="12 13">
    <name type="scientific">Mizuhopecten yessoensis</name>
    <name type="common">Japanese scallop</name>
    <name type="synonym">Patinopecten yessoensis</name>
    <dbReference type="NCBI Taxonomy" id="6573"/>
    <lineage>
        <taxon>Eukaryota</taxon>
        <taxon>Metazoa</taxon>
        <taxon>Spiralia</taxon>
        <taxon>Lophotrochozoa</taxon>
        <taxon>Mollusca</taxon>
        <taxon>Bivalvia</taxon>
        <taxon>Autobranchia</taxon>
        <taxon>Pteriomorphia</taxon>
        <taxon>Pectinida</taxon>
        <taxon>Pectinoidea</taxon>
        <taxon>Pectinidae</taxon>
        <taxon>Mizuhopecten</taxon>
    </lineage>
</organism>
<evidence type="ECO:0000256" key="5">
    <source>
        <dbReference type="ARBA" id="ARBA00022833"/>
    </source>
</evidence>
<keyword evidence="1" id="KW-0343">GTPase activation</keyword>
<dbReference type="SUPFAM" id="SSF57863">
    <property type="entry name" value="ArfGap/RecO-like zinc finger"/>
    <property type="match status" value="1"/>
</dbReference>